<proteinExistence type="predicted"/>
<organism evidence="1 2">
    <name type="scientific">Auriscalpium vulgare</name>
    <dbReference type="NCBI Taxonomy" id="40419"/>
    <lineage>
        <taxon>Eukaryota</taxon>
        <taxon>Fungi</taxon>
        <taxon>Dikarya</taxon>
        <taxon>Basidiomycota</taxon>
        <taxon>Agaricomycotina</taxon>
        <taxon>Agaricomycetes</taxon>
        <taxon>Russulales</taxon>
        <taxon>Auriscalpiaceae</taxon>
        <taxon>Auriscalpium</taxon>
    </lineage>
</organism>
<name>A0ACB8RCR6_9AGAM</name>
<gene>
    <name evidence="1" type="ORF">FA95DRAFT_1500905</name>
</gene>
<reference evidence="1" key="2">
    <citation type="journal article" date="2022" name="New Phytol.">
        <title>Evolutionary transition to the ectomycorrhizal habit in the genomes of a hyperdiverse lineage of mushroom-forming fungi.</title>
        <authorList>
            <person name="Looney B."/>
            <person name="Miyauchi S."/>
            <person name="Morin E."/>
            <person name="Drula E."/>
            <person name="Courty P.E."/>
            <person name="Kohler A."/>
            <person name="Kuo A."/>
            <person name="LaButti K."/>
            <person name="Pangilinan J."/>
            <person name="Lipzen A."/>
            <person name="Riley R."/>
            <person name="Andreopoulos W."/>
            <person name="He G."/>
            <person name="Johnson J."/>
            <person name="Nolan M."/>
            <person name="Tritt A."/>
            <person name="Barry K.W."/>
            <person name="Grigoriev I.V."/>
            <person name="Nagy L.G."/>
            <person name="Hibbett D."/>
            <person name="Henrissat B."/>
            <person name="Matheny P.B."/>
            <person name="Labbe J."/>
            <person name="Martin F.M."/>
        </authorList>
    </citation>
    <scope>NUCLEOTIDE SEQUENCE</scope>
    <source>
        <strain evidence="1">FP105234-sp</strain>
    </source>
</reference>
<keyword evidence="2" id="KW-1185">Reference proteome</keyword>
<sequence>MAGHTAIFGDRFSMMQGAKASNKKGAKAQYYPASPPMREKYNPNQPTYNFLNLPMRDESDYRQTIEKLNKANTKAARAAITRDTGVSRMPLCMAMPAFLHPSFFPLDPFHLIYENCMTYLWDLWTVFSSPGERIHLSPDKARDFGRLVSEAMSDLPPVFSGPIRDPFLKRQSQYKIYEWMALLHWYTIPIGTELGFDPIVLANFARFVEIADLAMSIRAWTKPQLLEFHKKIANFLQEYERIYVGDDPAKVSRCRLCLMQLIHIPTHIEWYGSIRLGSQATVERAIGEVGRKVRSKKAPFANVATIIYERELLRLLLLYHPSLQSNKLTLQKKFKKEVRINKKEIKDPNSKYNSYLAVIQQYSGQAVDKSAVCQWGKHLLENGHMLSSQLTEADAKPARVSKYFEGTGQGNQHPVFGRALAFLEVLGTAEAYVIFNPLNNCRVSFERWKGTWGHTVQALPVSKIKNLIGIWEYKYKVHVLRKHPGLDVLSPEELGIDDPVDIEVETVDVG</sequence>
<evidence type="ECO:0000313" key="1">
    <source>
        <dbReference type="EMBL" id="KAI0041838.1"/>
    </source>
</evidence>
<accession>A0ACB8RCR6</accession>
<comment type="caution">
    <text evidence="1">The sequence shown here is derived from an EMBL/GenBank/DDBJ whole genome shotgun (WGS) entry which is preliminary data.</text>
</comment>
<reference evidence="1" key="1">
    <citation type="submission" date="2021-02" db="EMBL/GenBank/DDBJ databases">
        <authorList>
            <consortium name="DOE Joint Genome Institute"/>
            <person name="Ahrendt S."/>
            <person name="Looney B.P."/>
            <person name="Miyauchi S."/>
            <person name="Morin E."/>
            <person name="Drula E."/>
            <person name="Courty P.E."/>
            <person name="Chicoki N."/>
            <person name="Fauchery L."/>
            <person name="Kohler A."/>
            <person name="Kuo A."/>
            <person name="Labutti K."/>
            <person name="Pangilinan J."/>
            <person name="Lipzen A."/>
            <person name="Riley R."/>
            <person name="Andreopoulos W."/>
            <person name="He G."/>
            <person name="Johnson J."/>
            <person name="Barry K.W."/>
            <person name="Grigoriev I.V."/>
            <person name="Nagy L."/>
            <person name="Hibbett D."/>
            <person name="Henrissat B."/>
            <person name="Matheny P.B."/>
            <person name="Labbe J."/>
            <person name="Martin F."/>
        </authorList>
    </citation>
    <scope>NUCLEOTIDE SEQUENCE</scope>
    <source>
        <strain evidence="1">FP105234-sp</strain>
    </source>
</reference>
<dbReference type="Proteomes" id="UP000814033">
    <property type="component" value="Unassembled WGS sequence"/>
</dbReference>
<protein>
    <submittedName>
        <fullName evidence="1">Uncharacterized protein</fullName>
    </submittedName>
</protein>
<evidence type="ECO:0000313" key="2">
    <source>
        <dbReference type="Proteomes" id="UP000814033"/>
    </source>
</evidence>
<dbReference type="EMBL" id="MU276098">
    <property type="protein sequence ID" value="KAI0041838.1"/>
    <property type="molecule type" value="Genomic_DNA"/>
</dbReference>